<reference evidence="12" key="1">
    <citation type="submission" date="2014-11" db="EMBL/GenBank/DDBJ databases">
        <authorList>
            <person name="Otto D Thomas"/>
            <person name="Naeem Raeece"/>
        </authorList>
    </citation>
    <scope>NUCLEOTIDE SEQUENCE</scope>
</reference>
<accession>A0A0G4I9T2</accession>
<evidence type="ECO:0000256" key="7">
    <source>
        <dbReference type="ARBA" id="ARBA00023065"/>
    </source>
</evidence>
<keyword evidence="2" id="KW-0813">Transport</keyword>
<feature type="transmembrane region" description="Helical" evidence="11">
    <location>
        <begin position="361"/>
        <end position="386"/>
    </location>
</feature>
<feature type="compositionally biased region" description="Basic and acidic residues" evidence="10">
    <location>
        <begin position="464"/>
        <end position="476"/>
    </location>
</feature>
<sequence length="504" mass="55233">MKDDELEVPRFSRGGRTGGTSDPERDEQGGHVDGAQAGRDASDPGAQQHPLPHMSTSPPQVGGSVMSQSRTKDCLNNARKEMASFHRQAKALSELGDHHRIHSQMIGRGLGYIRKRSNVVGAGEGASEAAPAAGPGRAATGGLEGEGGEPEPPVRTESECRREIVRLGALVDTGKMMRNDPQSDKWWEGGRPWQRRLEKMLLSHGALSELGDHHRIHSQMIGRGLGYIRKRSNVVGAGEGASEAAPAAGPGRAATGGLEGEGGEPEPPVRTESECRREIVRLGALVDTGKMMRNDPQSDKWWEGGRPWQRRLEKMLLSHGYSMLIVALLVIDVVLVGFELLAVEGAFGDTHGHTVHEIEHVVHWMSVTILAYLNLDVLLHLLAMGVRFFHNWGYITDLIVAPTSLALEIFFAGVGGVIIILRLWRLVRIAHGVAIVQLEQFEHKFRKLLEIAVKLDEQIHELEKAHREDEEEEMRRSQGAVSITEDLLPNDPADPNAATTKKID</sequence>
<evidence type="ECO:0000256" key="5">
    <source>
        <dbReference type="ARBA" id="ARBA00022882"/>
    </source>
</evidence>
<keyword evidence="8 11" id="KW-0472">Membrane</keyword>
<comment type="subcellular location">
    <subcellularLocation>
        <location evidence="1">Cell membrane</location>
        <topology evidence="1">Multi-pass membrane protein</topology>
    </subcellularLocation>
</comment>
<dbReference type="Gene3D" id="1.20.120.350">
    <property type="entry name" value="Voltage-gated potassium channels. Chain C"/>
    <property type="match status" value="1"/>
</dbReference>
<dbReference type="GO" id="GO:0030171">
    <property type="term" value="F:voltage-gated proton channel activity"/>
    <property type="evidence" value="ECO:0007669"/>
    <property type="project" value="InterPro"/>
</dbReference>
<evidence type="ECO:0000313" key="12">
    <source>
        <dbReference type="EMBL" id="CEM53920.1"/>
    </source>
</evidence>
<evidence type="ECO:0000256" key="10">
    <source>
        <dbReference type="SAM" id="MobiDB-lite"/>
    </source>
</evidence>
<feature type="compositionally biased region" description="Polar residues" evidence="10">
    <location>
        <begin position="54"/>
        <end position="69"/>
    </location>
</feature>
<organism evidence="12">
    <name type="scientific">Chromera velia CCMP2878</name>
    <dbReference type="NCBI Taxonomy" id="1169474"/>
    <lineage>
        <taxon>Eukaryota</taxon>
        <taxon>Sar</taxon>
        <taxon>Alveolata</taxon>
        <taxon>Colpodellida</taxon>
        <taxon>Chromeraceae</taxon>
        <taxon>Chromera</taxon>
    </lineage>
</organism>
<keyword evidence="6 11" id="KW-1133">Transmembrane helix</keyword>
<dbReference type="PANTHER" id="PTHR46480">
    <property type="entry name" value="F20B24.22"/>
    <property type="match status" value="1"/>
</dbReference>
<dbReference type="VEuPathDB" id="CryptoDB:Cvel_12366"/>
<feature type="transmembrane region" description="Helical" evidence="11">
    <location>
        <begin position="320"/>
        <end position="341"/>
    </location>
</feature>
<evidence type="ECO:0000256" key="6">
    <source>
        <dbReference type="ARBA" id="ARBA00022989"/>
    </source>
</evidence>
<protein>
    <recommendedName>
        <fullName evidence="13">Hydrogen voltage-gated channel 1</fullName>
    </recommendedName>
</protein>
<evidence type="ECO:0000256" key="4">
    <source>
        <dbReference type="ARBA" id="ARBA00022692"/>
    </source>
</evidence>
<feature type="region of interest" description="Disordered" evidence="10">
    <location>
        <begin position="124"/>
        <end position="158"/>
    </location>
</feature>
<dbReference type="InterPro" id="IPR027359">
    <property type="entry name" value="Volt_channel_dom_sf"/>
</dbReference>
<keyword evidence="4 11" id="KW-0812">Transmembrane</keyword>
<evidence type="ECO:0008006" key="13">
    <source>
        <dbReference type="Google" id="ProtNLM"/>
    </source>
</evidence>
<keyword evidence="5" id="KW-0851">Voltage-gated channel</keyword>
<keyword evidence="7" id="KW-0406">Ion transport</keyword>
<feature type="compositionally biased region" description="Low complexity" evidence="10">
    <location>
        <begin position="240"/>
        <end position="256"/>
    </location>
</feature>
<feature type="compositionally biased region" description="Basic and acidic residues" evidence="10">
    <location>
        <begin position="1"/>
        <end position="10"/>
    </location>
</feature>
<keyword evidence="9" id="KW-0407">Ion channel</keyword>
<feature type="region of interest" description="Disordered" evidence="10">
    <location>
        <begin position="1"/>
        <end position="71"/>
    </location>
</feature>
<dbReference type="EMBL" id="CDMZ01005739">
    <property type="protein sequence ID" value="CEM53920.1"/>
    <property type="molecule type" value="Genomic_DNA"/>
</dbReference>
<feature type="transmembrane region" description="Helical" evidence="11">
    <location>
        <begin position="398"/>
        <end position="424"/>
    </location>
</feature>
<evidence type="ECO:0000256" key="9">
    <source>
        <dbReference type="ARBA" id="ARBA00023303"/>
    </source>
</evidence>
<name>A0A0G4I9T2_9ALVE</name>
<evidence type="ECO:0000256" key="11">
    <source>
        <dbReference type="SAM" id="Phobius"/>
    </source>
</evidence>
<dbReference type="PANTHER" id="PTHR46480:SF1">
    <property type="entry name" value="VOLTAGE-GATED HYDROGEN CHANNEL 1"/>
    <property type="match status" value="1"/>
</dbReference>
<evidence type="ECO:0000256" key="3">
    <source>
        <dbReference type="ARBA" id="ARBA00022475"/>
    </source>
</evidence>
<proteinExistence type="predicted"/>
<feature type="region of interest" description="Disordered" evidence="10">
    <location>
        <begin position="464"/>
        <end position="504"/>
    </location>
</feature>
<dbReference type="GO" id="GO:0005886">
    <property type="term" value="C:plasma membrane"/>
    <property type="evidence" value="ECO:0007669"/>
    <property type="project" value="UniProtKB-SubCell"/>
</dbReference>
<dbReference type="InterPro" id="IPR031846">
    <property type="entry name" value="Hvcn1"/>
</dbReference>
<evidence type="ECO:0000256" key="2">
    <source>
        <dbReference type="ARBA" id="ARBA00022448"/>
    </source>
</evidence>
<keyword evidence="3" id="KW-1003">Cell membrane</keyword>
<dbReference type="AlphaFoldDB" id="A0A0G4I9T2"/>
<feature type="compositionally biased region" description="Low complexity" evidence="10">
    <location>
        <begin position="125"/>
        <end position="141"/>
    </location>
</feature>
<evidence type="ECO:0000256" key="8">
    <source>
        <dbReference type="ARBA" id="ARBA00023136"/>
    </source>
</evidence>
<dbReference type="GO" id="GO:0034702">
    <property type="term" value="C:monoatomic ion channel complex"/>
    <property type="evidence" value="ECO:0007669"/>
    <property type="project" value="UniProtKB-KW"/>
</dbReference>
<feature type="region of interest" description="Disordered" evidence="10">
    <location>
        <begin position="239"/>
        <end position="273"/>
    </location>
</feature>
<gene>
    <name evidence="12" type="ORF">Cvel_12366</name>
</gene>
<evidence type="ECO:0000256" key="1">
    <source>
        <dbReference type="ARBA" id="ARBA00004651"/>
    </source>
</evidence>